<name>A0A6A4VEF5_AMPAM</name>
<dbReference type="Pfam" id="PF00443">
    <property type="entry name" value="UCH"/>
    <property type="match status" value="1"/>
</dbReference>
<dbReference type="GO" id="GO:0005930">
    <property type="term" value="C:axoneme"/>
    <property type="evidence" value="ECO:0007669"/>
    <property type="project" value="InterPro"/>
</dbReference>
<evidence type="ECO:0000256" key="1">
    <source>
        <dbReference type="ARBA" id="ARBA00005805"/>
    </source>
</evidence>
<dbReference type="InterPro" id="IPR033290">
    <property type="entry name" value="CCDC39"/>
</dbReference>
<feature type="coiled-coil region" evidence="5">
    <location>
        <begin position="558"/>
        <end position="696"/>
    </location>
</feature>
<organism evidence="8 9">
    <name type="scientific">Amphibalanus amphitrite</name>
    <name type="common">Striped barnacle</name>
    <name type="synonym">Balanus amphitrite</name>
    <dbReference type="NCBI Taxonomy" id="1232801"/>
    <lineage>
        <taxon>Eukaryota</taxon>
        <taxon>Metazoa</taxon>
        <taxon>Ecdysozoa</taxon>
        <taxon>Arthropoda</taxon>
        <taxon>Crustacea</taxon>
        <taxon>Multicrustacea</taxon>
        <taxon>Cirripedia</taxon>
        <taxon>Thoracica</taxon>
        <taxon>Thoracicalcarea</taxon>
        <taxon>Balanomorpha</taxon>
        <taxon>Balanoidea</taxon>
        <taxon>Balanidae</taxon>
        <taxon>Amphibalaninae</taxon>
        <taxon>Amphibalanus</taxon>
    </lineage>
</organism>
<dbReference type="InterPro" id="IPR028889">
    <property type="entry name" value="USP"/>
</dbReference>
<dbReference type="GO" id="GO:0004843">
    <property type="term" value="F:cysteine-type deubiquitinase activity"/>
    <property type="evidence" value="ECO:0007669"/>
    <property type="project" value="InterPro"/>
</dbReference>
<dbReference type="GO" id="GO:0060285">
    <property type="term" value="P:cilium-dependent cell motility"/>
    <property type="evidence" value="ECO:0007669"/>
    <property type="project" value="TreeGrafter"/>
</dbReference>
<dbReference type="OrthoDB" id="420518at2759"/>
<dbReference type="InterPro" id="IPR038765">
    <property type="entry name" value="Papain-like_cys_pep_sf"/>
</dbReference>
<dbReference type="EMBL" id="VIIS01001824">
    <property type="protein sequence ID" value="KAF0292285.1"/>
    <property type="molecule type" value="Genomic_DNA"/>
</dbReference>
<reference evidence="8 9" key="1">
    <citation type="submission" date="2019-07" db="EMBL/GenBank/DDBJ databases">
        <title>Draft genome assembly of a fouling barnacle, Amphibalanus amphitrite (Darwin, 1854): The first reference genome for Thecostraca.</title>
        <authorList>
            <person name="Kim W."/>
        </authorList>
    </citation>
    <scope>NUCLEOTIDE SEQUENCE [LARGE SCALE GENOMIC DNA]</scope>
    <source>
        <strain evidence="8">SNU_AA5</strain>
        <tissue evidence="8">Soma without cirri and trophi</tissue>
    </source>
</reference>
<comment type="caution">
    <text evidence="8">The sequence shown here is derived from an EMBL/GenBank/DDBJ whole genome shotgun (WGS) entry which is preliminary data.</text>
</comment>
<evidence type="ECO:0000256" key="2">
    <source>
        <dbReference type="ARBA" id="ARBA00016725"/>
    </source>
</evidence>
<evidence type="ECO:0000256" key="4">
    <source>
        <dbReference type="ARBA" id="ARBA00045182"/>
    </source>
</evidence>
<dbReference type="Gene3D" id="3.90.70.10">
    <property type="entry name" value="Cysteine proteinases"/>
    <property type="match status" value="1"/>
</dbReference>
<feature type="domain" description="USP" evidence="7">
    <location>
        <begin position="797"/>
        <end position="1049"/>
    </location>
</feature>
<accession>A0A6A4VEF5</accession>
<evidence type="ECO:0000259" key="7">
    <source>
        <dbReference type="PROSITE" id="PS50235"/>
    </source>
</evidence>
<dbReference type="GO" id="GO:0036159">
    <property type="term" value="P:inner dynein arm assembly"/>
    <property type="evidence" value="ECO:0007669"/>
    <property type="project" value="InterPro"/>
</dbReference>
<keyword evidence="3 5" id="KW-0175">Coiled coil</keyword>
<dbReference type="CDD" id="cd02257">
    <property type="entry name" value="Peptidase_C19"/>
    <property type="match status" value="1"/>
</dbReference>
<keyword evidence="9" id="KW-1185">Reference proteome</keyword>
<comment type="function">
    <text evidence="4">Required for assembly of dynein regulatory complex (DRC) and inner dynein arm (IDA) complexes, which are responsible for ciliary beat regulation, thereby playing a central role in motility in cilia and flagella. Probably acts together with CCDC40 to form a molecular ruler that determines the 96 nanometer (nm) repeat length and arrangements of components in cilia and flagella. Not required for outer dynein arm complexes assembly.</text>
</comment>
<evidence type="ECO:0000256" key="3">
    <source>
        <dbReference type="ARBA" id="ARBA00023054"/>
    </source>
</evidence>
<dbReference type="Pfam" id="PF24161">
    <property type="entry name" value="CCDC39"/>
    <property type="match status" value="2"/>
</dbReference>
<dbReference type="SUPFAM" id="SSF54001">
    <property type="entry name" value="Cysteine proteinases"/>
    <property type="match status" value="1"/>
</dbReference>
<proteinExistence type="inferred from homology"/>
<feature type="region of interest" description="Disordered" evidence="6">
    <location>
        <begin position="1008"/>
        <end position="1038"/>
    </location>
</feature>
<dbReference type="GO" id="GO:0003341">
    <property type="term" value="P:cilium movement"/>
    <property type="evidence" value="ECO:0007669"/>
    <property type="project" value="InterPro"/>
</dbReference>
<dbReference type="AlphaFoldDB" id="A0A6A4VEF5"/>
<sequence length="1049" mass="121292">MDDINSILSDIGWDPTFRIPLANEECKALEEELLKKQQTVIALKADIADQNSKASFIETHLQNVLAEFNQNQNLMEAREKQIASENHLRNLAERESGRLNQDIKSMAALMLEGKQRRINLEGDVVKLQESVDALKKEMAFDREALEAWLRQMSERDDDIMALEHYARLDEGMIKDLNLQLERLNAEERESNEKLKHATTELMSVRVELDKLGEDYRHAHAERQALLDQWEQTLQQIQRRERDIQKISEQLDKLRAVMDKRQVALEEQKRFLADEQNNNHELEVETAQMERECNRIREQYQRTEHEREEFHRELEALKTNVNRFRKGNELIKYQSDETAKNAEIQGCVAARRNMMSKIRKMDSEVMKQQEIIYSQELLAQHLQKRIERMSGTRRDTERIRLEQRIAELKADLEQRNQAKRFLDEQVKRTLEAQRQVQRDLQQNKLLTEQFDSKESELKLHNECSMKELRRVAEKVFSLDQQQLDMSAAMKERRQEILAQKDLLKAEMRALDEEIHKLGRDLTNRASKLDKMKKRYEVLLCSMGPVEEGTDASDSHIFYVIRAAQEKEEVQREGDELDAKIKKTEAELVALENTCQVLKENNEEYRRNLSSAQETEEEQETAANLQQLIAQTESQVKDRRLHLLSIQDRVQVMQSELDQLTEEQNTLDRQREELERQMAAKDKELKEQEAKLDRATRFNNHVIKQLRRKTGHISSTPEEQDIEVRVRREEVKLAARSLCQVTELDEEARELVLSTLEESGISVPESRTSSQTSRRSELLSCASMESISTQEGIGRHRHLGERGGEVETTKWESGQCDTTSAVAKLMVLRQKALTESVATHLKQLHEVFADMDPVYGGTEMQDAGEFLLRLLGTMSDEIDACHLTDNPVREHFQHQILESKTCIKCGQTVMKHLNNICWFVNVPRRQSTDIPTLQEALHLSMCPERRTMLCQHCGHDESCVTSKISQLPRTLILQLNRCAFLGDRPKKIRASVGIPKILSLNKYVAGASFVSPSDERSPEPPVQGPRLDGSTCESPGTSASATSATLLPFLM</sequence>
<feature type="coiled-coil region" evidence="5">
    <location>
        <begin position="117"/>
        <end position="319"/>
    </location>
</feature>
<evidence type="ECO:0000313" key="8">
    <source>
        <dbReference type="EMBL" id="KAF0292285.1"/>
    </source>
</evidence>
<dbReference type="PROSITE" id="PS50235">
    <property type="entry name" value="USP_3"/>
    <property type="match status" value="1"/>
</dbReference>
<dbReference type="PANTHER" id="PTHR18962">
    <property type="entry name" value="COILED-COIL DOMAIN-CONTAINING PROTEIN 39"/>
    <property type="match status" value="1"/>
</dbReference>
<dbReference type="InterPro" id="IPR001394">
    <property type="entry name" value="Peptidase_C19_UCH"/>
</dbReference>
<gene>
    <name evidence="8" type="primary">ccdc39</name>
    <name evidence="8" type="ORF">FJT64_009712</name>
</gene>
<comment type="similarity">
    <text evidence="1">Belongs to the CCDC39 family.</text>
</comment>
<dbReference type="PANTHER" id="PTHR18962:SF0">
    <property type="entry name" value="COILED-COIL DOMAIN-CONTAINING PROTEIN 39"/>
    <property type="match status" value="1"/>
</dbReference>
<feature type="coiled-coil region" evidence="5">
    <location>
        <begin position="397"/>
        <end position="424"/>
    </location>
</feature>
<dbReference type="GO" id="GO:0016579">
    <property type="term" value="P:protein deubiquitination"/>
    <property type="evidence" value="ECO:0007669"/>
    <property type="project" value="InterPro"/>
</dbReference>
<protein>
    <recommendedName>
        <fullName evidence="2">Coiled-coil domain-containing protein 39</fullName>
    </recommendedName>
</protein>
<evidence type="ECO:0000256" key="5">
    <source>
        <dbReference type="SAM" id="Coils"/>
    </source>
</evidence>
<evidence type="ECO:0000256" key="6">
    <source>
        <dbReference type="SAM" id="MobiDB-lite"/>
    </source>
</evidence>
<feature type="coiled-coil region" evidence="5">
    <location>
        <begin position="485"/>
        <end position="519"/>
    </location>
</feature>
<feature type="coiled-coil region" evidence="5">
    <location>
        <begin position="19"/>
        <end position="46"/>
    </location>
</feature>
<evidence type="ECO:0000313" key="9">
    <source>
        <dbReference type="Proteomes" id="UP000440578"/>
    </source>
</evidence>
<dbReference type="Proteomes" id="UP000440578">
    <property type="component" value="Unassembled WGS sequence"/>
</dbReference>